<dbReference type="InterPro" id="IPR022043">
    <property type="entry name" value="CAF1A_DD"/>
</dbReference>
<organism evidence="7 8">
    <name type="scientific">Rhamnusium bicolor</name>
    <dbReference type="NCBI Taxonomy" id="1586634"/>
    <lineage>
        <taxon>Eukaryota</taxon>
        <taxon>Metazoa</taxon>
        <taxon>Ecdysozoa</taxon>
        <taxon>Arthropoda</taxon>
        <taxon>Hexapoda</taxon>
        <taxon>Insecta</taxon>
        <taxon>Pterygota</taxon>
        <taxon>Neoptera</taxon>
        <taxon>Endopterygota</taxon>
        <taxon>Coleoptera</taxon>
        <taxon>Polyphaga</taxon>
        <taxon>Cucujiformia</taxon>
        <taxon>Chrysomeloidea</taxon>
        <taxon>Cerambycidae</taxon>
        <taxon>Lepturinae</taxon>
        <taxon>Rhagiini</taxon>
        <taxon>Rhamnusium</taxon>
    </lineage>
</organism>
<evidence type="ECO:0000256" key="3">
    <source>
        <dbReference type="ARBA" id="ARBA00023204"/>
    </source>
</evidence>
<protein>
    <recommendedName>
        <fullName evidence="6">Chromatin assembly factor 1 subunit A dimerization domain-containing protein</fullName>
    </recommendedName>
</protein>
<feature type="region of interest" description="Disordered" evidence="5">
    <location>
        <begin position="140"/>
        <end position="208"/>
    </location>
</feature>
<dbReference type="EMBL" id="JANEYF010000625">
    <property type="protein sequence ID" value="KAJ8968927.1"/>
    <property type="molecule type" value="Genomic_DNA"/>
</dbReference>
<evidence type="ECO:0000256" key="1">
    <source>
        <dbReference type="ARBA" id="ARBA00004123"/>
    </source>
</evidence>
<reference evidence="7" key="1">
    <citation type="journal article" date="2023" name="Insect Mol. Biol.">
        <title>Genome sequencing provides insights into the evolution of gene families encoding plant cell wall-degrading enzymes in longhorned beetles.</title>
        <authorList>
            <person name="Shin N.R."/>
            <person name="Okamura Y."/>
            <person name="Kirsch R."/>
            <person name="Pauchet Y."/>
        </authorList>
    </citation>
    <scope>NUCLEOTIDE SEQUENCE</scope>
    <source>
        <strain evidence="7">RBIC_L_NR</strain>
    </source>
</reference>
<feature type="compositionally biased region" description="Acidic residues" evidence="5">
    <location>
        <begin position="144"/>
        <end position="183"/>
    </location>
</feature>
<comment type="caution">
    <text evidence="7">The sequence shown here is derived from an EMBL/GenBank/DDBJ whole genome shotgun (WGS) entry which is preliminary data.</text>
</comment>
<dbReference type="GO" id="GO:0006281">
    <property type="term" value="P:DNA repair"/>
    <property type="evidence" value="ECO:0007669"/>
    <property type="project" value="UniProtKB-KW"/>
</dbReference>
<dbReference type="Proteomes" id="UP001162156">
    <property type="component" value="Unassembled WGS sequence"/>
</dbReference>
<sequence>MKKKSDVTQPSAFMAFEVKSDMKLPPVRRKPLSEKEIETLDHFFENQDGIASYIKDLKSGKEVGRSFKTWPFEEVVDDDITIVEDEGDLGETIYEDKSKLQKLRAKFLKFHENRRPAYFGTWRKKSNVVTPRRPFAEDKKVFAYEEDSDDDWEEEEQGESLNGSDDEIDKENEDEKDDYEVDNEFFVPHGHLSDDEVDDEETSRLSPESLKQKLKLLKDEFDHDMQSKTHKLKPRSIGCIWYNKEGSNVEEAIHRYLQPLAMITNGQIQIKKEK</sequence>
<accession>A0AAV8ZSL7</accession>
<evidence type="ECO:0000313" key="7">
    <source>
        <dbReference type="EMBL" id="KAJ8968927.1"/>
    </source>
</evidence>
<dbReference type="GO" id="GO:0006334">
    <property type="term" value="P:nucleosome assembly"/>
    <property type="evidence" value="ECO:0007669"/>
    <property type="project" value="TreeGrafter"/>
</dbReference>
<keyword evidence="8" id="KW-1185">Reference proteome</keyword>
<proteinExistence type="predicted"/>
<evidence type="ECO:0000256" key="5">
    <source>
        <dbReference type="SAM" id="MobiDB-lite"/>
    </source>
</evidence>
<keyword evidence="3" id="KW-0234">DNA repair</keyword>
<evidence type="ECO:0000259" key="6">
    <source>
        <dbReference type="Pfam" id="PF12253"/>
    </source>
</evidence>
<dbReference type="Pfam" id="PF12253">
    <property type="entry name" value="CAF1A_dimeriz"/>
    <property type="match status" value="1"/>
</dbReference>
<dbReference type="PANTHER" id="PTHR15272:SF0">
    <property type="entry name" value="CHROMATIN ASSEMBLY FACTOR 1 SUBUNIT A"/>
    <property type="match status" value="1"/>
</dbReference>
<dbReference type="GO" id="GO:0033186">
    <property type="term" value="C:CAF-1 complex"/>
    <property type="evidence" value="ECO:0007669"/>
    <property type="project" value="TreeGrafter"/>
</dbReference>
<dbReference type="GO" id="GO:0005634">
    <property type="term" value="C:nucleus"/>
    <property type="evidence" value="ECO:0007669"/>
    <property type="project" value="UniProtKB-SubCell"/>
</dbReference>
<keyword evidence="2" id="KW-0227">DNA damage</keyword>
<comment type="subcellular location">
    <subcellularLocation>
        <location evidence="1">Nucleus</location>
    </subcellularLocation>
</comment>
<evidence type="ECO:0000256" key="2">
    <source>
        <dbReference type="ARBA" id="ARBA00022763"/>
    </source>
</evidence>
<dbReference type="AlphaFoldDB" id="A0AAV8ZSL7"/>
<gene>
    <name evidence="7" type="ORF">NQ314_002019</name>
</gene>
<evidence type="ECO:0000256" key="4">
    <source>
        <dbReference type="ARBA" id="ARBA00023242"/>
    </source>
</evidence>
<name>A0AAV8ZSL7_9CUCU</name>
<keyword evidence="4" id="KW-0539">Nucleus</keyword>
<feature type="domain" description="Chromatin assembly factor 1 subunit A dimerization" evidence="6">
    <location>
        <begin position="106"/>
        <end position="177"/>
    </location>
</feature>
<dbReference type="PANTHER" id="PTHR15272">
    <property type="entry name" value="CHROMATIN ASSEMBLY FACTOR 1 SUBUNIT A CAF-1 SUBUNIT A"/>
    <property type="match status" value="1"/>
</dbReference>
<evidence type="ECO:0000313" key="8">
    <source>
        <dbReference type="Proteomes" id="UP001162156"/>
    </source>
</evidence>